<evidence type="ECO:0000313" key="2">
    <source>
        <dbReference type="Proteomes" id="UP000031760"/>
    </source>
</evidence>
<accession>W8VVV4</accession>
<sequence length="64" mass="7114">MTYMETSKIENLVGMCIVTTKGASQETAHFESTFYKKKFHITHSLLDAMVWSEAVVDAAGVTDI</sequence>
<dbReference type="EMBL" id="AP014548">
    <property type="protein sequence ID" value="BAO54197.1"/>
    <property type="molecule type" value="Genomic_DNA"/>
</dbReference>
<dbReference type="AlphaFoldDB" id="W8VVV4"/>
<organism evidence="1 2">
    <name type="scientific">Nonlabens marinus S1-08</name>
    <dbReference type="NCBI Taxonomy" id="1454201"/>
    <lineage>
        <taxon>Bacteria</taxon>
        <taxon>Pseudomonadati</taxon>
        <taxon>Bacteroidota</taxon>
        <taxon>Flavobacteriia</taxon>
        <taxon>Flavobacteriales</taxon>
        <taxon>Flavobacteriaceae</taxon>
        <taxon>Nonlabens</taxon>
    </lineage>
</organism>
<proteinExistence type="predicted"/>
<reference evidence="1 2" key="1">
    <citation type="journal article" date="2014" name="Proc. Natl. Acad. Sci. U.S.A.">
        <title>Functional characterization of flavobacteria rhodopsins reveals a unique class of light-driven chloride pump in bacteria.</title>
        <authorList>
            <person name="Yoshizawa S."/>
            <person name="Kumagai Y."/>
            <person name="Kim H."/>
            <person name="Ogura Y."/>
            <person name="Hayashi T."/>
            <person name="Iwasaki W."/>
            <person name="DeLong E.F."/>
            <person name="Kogure K."/>
        </authorList>
    </citation>
    <scope>NUCLEOTIDE SEQUENCE [LARGE SCALE GENOMIC DNA]</scope>
    <source>
        <strain evidence="1 2">S1-08</strain>
    </source>
</reference>
<name>W8VVV4_9FLAO</name>
<dbReference type="HOGENOM" id="CLU_2863312_0_0_10"/>
<gene>
    <name evidence="1" type="ORF">NMS_0188</name>
</gene>
<dbReference type="KEGG" id="nmf:NMS_0188"/>
<protein>
    <submittedName>
        <fullName evidence="1">Uncharacterized protein</fullName>
    </submittedName>
</protein>
<keyword evidence="2" id="KW-1185">Reference proteome</keyword>
<evidence type="ECO:0000313" key="1">
    <source>
        <dbReference type="EMBL" id="BAO54197.1"/>
    </source>
</evidence>
<dbReference type="Proteomes" id="UP000031760">
    <property type="component" value="Chromosome"/>
</dbReference>